<dbReference type="Proteomes" id="UP000183047">
    <property type="component" value="Unassembled WGS sequence"/>
</dbReference>
<dbReference type="AlphaFoldDB" id="A0A1G5GFC7"/>
<accession>A0A1G5GFC7</accession>
<dbReference type="GO" id="GO:0015074">
    <property type="term" value="P:DNA integration"/>
    <property type="evidence" value="ECO:0007669"/>
    <property type="project" value="UniProtKB-KW"/>
</dbReference>
<dbReference type="CDD" id="cd03768">
    <property type="entry name" value="SR_ResInv"/>
    <property type="match status" value="1"/>
</dbReference>
<evidence type="ECO:0000313" key="8">
    <source>
        <dbReference type="EMBL" id="SCY49970.1"/>
    </source>
</evidence>
<name>A0A1G5GFC7_9FIRM</name>
<dbReference type="RefSeq" id="WP_074463243.1">
    <property type="nucleotide sequence ID" value="NZ_FMUR01000020.1"/>
</dbReference>
<keyword evidence="2" id="KW-0229">DNA integration</keyword>
<dbReference type="SMART" id="SM00857">
    <property type="entry name" value="Resolvase"/>
    <property type="match status" value="1"/>
</dbReference>
<evidence type="ECO:0000256" key="5">
    <source>
        <dbReference type="PIRSR" id="PIRSR606118-50"/>
    </source>
</evidence>
<evidence type="ECO:0000256" key="4">
    <source>
        <dbReference type="ARBA" id="ARBA00023172"/>
    </source>
</evidence>
<dbReference type="Gene3D" id="3.40.50.1390">
    <property type="entry name" value="Resolvase, N-terminal catalytic domain"/>
    <property type="match status" value="1"/>
</dbReference>
<reference evidence="9" key="1">
    <citation type="submission" date="2016-10" db="EMBL/GenBank/DDBJ databases">
        <authorList>
            <person name="Varghese N."/>
            <person name="Submissions S."/>
        </authorList>
    </citation>
    <scope>NUCLEOTIDE SEQUENCE [LARGE SCALE GENOMIC DNA]</scope>
    <source>
        <strain evidence="9">XBD2006</strain>
    </source>
</reference>
<dbReference type="EMBL" id="FMUR01000020">
    <property type="protein sequence ID" value="SCY49970.1"/>
    <property type="molecule type" value="Genomic_DNA"/>
</dbReference>
<dbReference type="InterPro" id="IPR050639">
    <property type="entry name" value="SSR_resolvase"/>
</dbReference>
<dbReference type="InterPro" id="IPR036162">
    <property type="entry name" value="Resolvase-like_N_sf"/>
</dbReference>
<dbReference type="PROSITE" id="PS00397">
    <property type="entry name" value="RECOMBINASES_1"/>
    <property type="match status" value="1"/>
</dbReference>
<dbReference type="InterPro" id="IPR006118">
    <property type="entry name" value="Recombinase_CS"/>
</dbReference>
<dbReference type="OrthoDB" id="9797501at2"/>
<keyword evidence="4" id="KW-0233">DNA recombination</keyword>
<dbReference type="PANTHER" id="PTHR30461:SF26">
    <property type="entry name" value="RESOLVASE HOMOLOG YNEB"/>
    <property type="match status" value="1"/>
</dbReference>
<evidence type="ECO:0000256" key="1">
    <source>
        <dbReference type="ARBA" id="ARBA00009913"/>
    </source>
</evidence>
<comment type="similarity">
    <text evidence="1">Belongs to the site-specific recombinase resolvase family.</text>
</comment>
<evidence type="ECO:0000256" key="2">
    <source>
        <dbReference type="ARBA" id="ARBA00022908"/>
    </source>
</evidence>
<evidence type="ECO:0000256" key="6">
    <source>
        <dbReference type="PROSITE-ProRule" id="PRU10137"/>
    </source>
</evidence>
<sequence length="207" mass="24191">MSEYEKIYGYARVSTREQNEDRQIVALKEMGVPEENIYLDKLSGKNFERPQYKRLLRKLNKKSVLYIKSIDRLGRSYRDLSEQWRIITKEKGADVVVIDMPILDTRRERNLLGTLISDLVLALLSYVAESEYRTIHQRQAEGIAAARARGVKLGRKPSPLPPNFHEVYQRWKNKKISVKQAAFECSMPQATFYYRAKGYKNTNLINE</sequence>
<feature type="active site" description="O-(5'-phospho-DNA)-serine intermediate" evidence="5 6">
    <location>
        <position position="14"/>
    </location>
</feature>
<keyword evidence="9" id="KW-1185">Reference proteome</keyword>
<keyword evidence="3" id="KW-0238">DNA-binding</keyword>
<evidence type="ECO:0000256" key="3">
    <source>
        <dbReference type="ARBA" id="ARBA00023125"/>
    </source>
</evidence>
<proteinExistence type="inferred from homology"/>
<dbReference type="PROSITE" id="PS51736">
    <property type="entry name" value="RECOMBINASES_3"/>
    <property type="match status" value="1"/>
</dbReference>
<dbReference type="Pfam" id="PF00239">
    <property type="entry name" value="Resolvase"/>
    <property type="match status" value="1"/>
</dbReference>
<protein>
    <submittedName>
        <fullName evidence="8">Resolvase, N terminal domain</fullName>
    </submittedName>
</protein>
<evidence type="ECO:0000259" key="7">
    <source>
        <dbReference type="PROSITE" id="PS51736"/>
    </source>
</evidence>
<dbReference type="InterPro" id="IPR006119">
    <property type="entry name" value="Resolv_N"/>
</dbReference>
<dbReference type="GO" id="GO:0003677">
    <property type="term" value="F:DNA binding"/>
    <property type="evidence" value="ECO:0007669"/>
    <property type="project" value="UniProtKB-KW"/>
</dbReference>
<evidence type="ECO:0000313" key="9">
    <source>
        <dbReference type="Proteomes" id="UP000183047"/>
    </source>
</evidence>
<feature type="domain" description="Resolvase/invertase-type recombinase catalytic" evidence="7">
    <location>
        <begin position="6"/>
        <end position="150"/>
    </location>
</feature>
<gene>
    <name evidence="8" type="ORF">SAMN02910451_02844</name>
</gene>
<dbReference type="SUPFAM" id="SSF53041">
    <property type="entry name" value="Resolvase-like"/>
    <property type="match status" value="1"/>
</dbReference>
<dbReference type="PANTHER" id="PTHR30461">
    <property type="entry name" value="DNA-INVERTASE FROM LAMBDOID PROPHAGE"/>
    <property type="match status" value="1"/>
</dbReference>
<dbReference type="GO" id="GO:0000150">
    <property type="term" value="F:DNA strand exchange activity"/>
    <property type="evidence" value="ECO:0007669"/>
    <property type="project" value="InterPro"/>
</dbReference>
<organism evidence="8 9">
    <name type="scientific">Butyrivibrio hungatei</name>
    <dbReference type="NCBI Taxonomy" id="185008"/>
    <lineage>
        <taxon>Bacteria</taxon>
        <taxon>Bacillati</taxon>
        <taxon>Bacillota</taxon>
        <taxon>Clostridia</taxon>
        <taxon>Lachnospirales</taxon>
        <taxon>Lachnospiraceae</taxon>
        <taxon>Butyrivibrio</taxon>
    </lineage>
</organism>